<evidence type="ECO:0000256" key="1">
    <source>
        <dbReference type="SAM" id="MobiDB-lite"/>
    </source>
</evidence>
<proteinExistence type="predicted"/>
<name>A0A6I3IT71_9MICO</name>
<gene>
    <name evidence="2" type="ORF">GGG17_14290</name>
</gene>
<feature type="compositionally biased region" description="Basic and acidic residues" evidence="1">
    <location>
        <begin position="147"/>
        <end position="169"/>
    </location>
</feature>
<feature type="compositionally biased region" description="Polar residues" evidence="1">
    <location>
        <begin position="177"/>
        <end position="186"/>
    </location>
</feature>
<reference evidence="2 3" key="1">
    <citation type="submission" date="2019-11" db="EMBL/GenBank/DDBJ databases">
        <title>Whole genome sequencing identifies a novel species of the genus Arsenicicoccus isolated from human blood.</title>
        <authorList>
            <person name="Jeong J.H."/>
            <person name="Kweon O.J."/>
            <person name="Kim H.R."/>
            <person name="Kim T.-H."/>
            <person name="Ha S.-M."/>
            <person name="Lee M.-K."/>
        </authorList>
    </citation>
    <scope>NUCLEOTIDE SEQUENCE [LARGE SCALE GENOMIC DNA]</scope>
    <source>
        <strain evidence="2 3">MKL-02</strain>
    </source>
</reference>
<feature type="region of interest" description="Disordered" evidence="1">
    <location>
        <begin position="125"/>
        <end position="186"/>
    </location>
</feature>
<sequence length="186" mass="20252">MRTDTGKSQLMEALHASTKVFSDAEAPSARTKAALSTALADKLVGAFRPDRLGRLTNRAVGRRRTSVTVKCAGIGNPLNFSFATNTSTAVTINQHPTRALQDEPVYLPTRELLPIYPCFLAPTRTARSSSKRPGGTPSRCSASRRCGARDESARQTPDRHPRRRLDGQRAARCPAGSVTQGQHRDR</sequence>
<keyword evidence="3" id="KW-1185">Reference proteome</keyword>
<dbReference type="RefSeq" id="WP_154594378.1">
    <property type="nucleotide sequence ID" value="NZ_WLVL01000044.1"/>
</dbReference>
<dbReference type="Proteomes" id="UP000431092">
    <property type="component" value="Unassembled WGS sequence"/>
</dbReference>
<dbReference type="EMBL" id="WLVL01000044">
    <property type="protein sequence ID" value="MTB73110.1"/>
    <property type="molecule type" value="Genomic_DNA"/>
</dbReference>
<evidence type="ECO:0000313" key="2">
    <source>
        <dbReference type="EMBL" id="MTB73110.1"/>
    </source>
</evidence>
<protein>
    <submittedName>
        <fullName evidence="2">Uncharacterized protein</fullName>
    </submittedName>
</protein>
<dbReference type="AlphaFoldDB" id="A0A6I3IT71"/>
<comment type="caution">
    <text evidence="2">The sequence shown here is derived from an EMBL/GenBank/DDBJ whole genome shotgun (WGS) entry which is preliminary data.</text>
</comment>
<accession>A0A6I3IT71</accession>
<organism evidence="2 3">
    <name type="scientific">Arsenicicoccus cauae</name>
    <dbReference type="NCBI Taxonomy" id="2663847"/>
    <lineage>
        <taxon>Bacteria</taxon>
        <taxon>Bacillati</taxon>
        <taxon>Actinomycetota</taxon>
        <taxon>Actinomycetes</taxon>
        <taxon>Micrococcales</taxon>
        <taxon>Intrasporangiaceae</taxon>
        <taxon>Arsenicicoccus</taxon>
    </lineage>
</organism>
<evidence type="ECO:0000313" key="3">
    <source>
        <dbReference type="Proteomes" id="UP000431092"/>
    </source>
</evidence>